<evidence type="ECO:0000313" key="1">
    <source>
        <dbReference type="EMBL" id="TVM32727.1"/>
    </source>
</evidence>
<reference evidence="1 2" key="1">
    <citation type="submission" date="2018-06" db="EMBL/GenBank/DDBJ databases">
        <title>Complete genome of Desulfovibrio marinus P48SEP.</title>
        <authorList>
            <person name="Crispim J.S."/>
            <person name="Vidigal P.M.P."/>
            <person name="Silva L.C.F."/>
            <person name="Araujo L.C."/>
            <person name="Laguardia C.N."/>
            <person name="Dias R.S."/>
            <person name="Sousa M.P."/>
            <person name="Paula S.O."/>
            <person name="Silva C."/>
        </authorList>
    </citation>
    <scope>NUCLEOTIDE SEQUENCE [LARGE SCALE GENOMIC DNA]</scope>
    <source>
        <strain evidence="1 2">P48SEP</strain>
    </source>
</reference>
<dbReference type="AlphaFoldDB" id="A0A6P1ZEH6"/>
<comment type="caution">
    <text evidence="1">The sequence shown here is derived from an EMBL/GenBank/DDBJ whole genome shotgun (WGS) entry which is preliminary data.</text>
</comment>
<accession>A0A6P1ZEH6</accession>
<protein>
    <recommendedName>
        <fullName evidence="3">V-type ATP synthase subunit E</fullName>
    </recommendedName>
</protein>
<proteinExistence type="predicted"/>
<dbReference type="EMBL" id="QMIF01000009">
    <property type="protein sequence ID" value="TVM32727.1"/>
    <property type="molecule type" value="Genomic_DNA"/>
</dbReference>
<dbReference type="RefSeq" id="WP_144305910.1">
    <property type="nucleotide sequence ID" value="NZ_QMIF01000009.1"/>
</dbReference>
<dbReference type="Gene3D" id="3.30.2320.30">
    <property type="entry name" value="ATP synthase, E subunit, C-terminal"/>
    <property type="match status" value="1"/>
</dbReference>
<organism evidence="1 2">
    <name type="scientific">Oceanidesulfovibrio marinus</name>
    <dbReference type="NCBI Taxonomy" id="370038"/>
    <lineage>
        <taxon>Bacteria</taxon>
        <taxon>Pseudomonadati</taxon>
        <taxon>Thermodesulfobacteriota</taxon>
        <taxon>Desulfovibrionia</taxon>
        <taxon>Desulfovibrionales</taxon>
        <taxon>Desulfovibrionaceae</taxon>
        <taxon>Oceanidesulfovibrio</taxon>
    </lineage>
</organism>
<sequence length="214" mass="23486">MSESLEHLISRLQQEAVQEAESKARVIVSNAQEKAAAILEQAEQEKAAIIQNGQEEAAAYVERADAQLQQSARDVLISVRRGIENILKQLVAEAVDEAMTIDVLQQMLAGMAQSCADRSGDHRLEFLLSPRDKEKLVAFFASRYREKMASGVKIRVDRDIEQGFKVAFKEGEVYLDFTNDAVAEALSLYLRPRLAEIVKTAATGKGESGSSGSA</sequence>
<evidence type="ECO:0000313" key="2">
    <source>
        <dbReference type="Proteomes" id="UP000434052"/>
    </source>
</evidence>
<dbReference type="Proteomes" id="UP000434052">
    <property type="component" value="Unassembled WGS sequence"/>
</dbReference>
<gene>
    <name evidence="1" type="ORF">DQK91_13520</name>
</gene>
<dbReference type="InterPro" id="IPR038495">
    <property type="entry name" value="ATPase_E_C"/>
</dbReference>
<dbReference type="OrthoDB" id="9786157at2"/>
<name>A0A6P1ZEH6_9BACT</name>
<evidence type="ECO:0008006" key="3">
    <source>
        <dbReference type="Google" id="ProtNLM"/>
    </source>
</evidence>